<sequence length="202" mass="22581">MPNIPYAIVFISDDNTLAVTSGYSRNQSITIIDMQKKQIKKTISLYSSSYGITLKEKNMLYSAGNKGIRMINPFDGSIRDIVREKLPDACYLATLKDNVYHTNWGTNTVTCYNLQGKIQWTFLNRNVLKNPLGIDVDSDGNVYVVGFSSNNVVVISPDGQRHKEVLTAGDGLKSPSSLHYCRSMHQLLVANFLSTIFLFSLN</sequence>
<organism evidence="1 2">
    <name type="scientific">Mytilus coruscus</name>
    <name type="common">Sea mussel</name>
    <dbReference type="NCBI Taxonomy" id="42192"/>
    <lineage>
        <taxon>Eukaryota</taxon>
        <taxon>Metazoa</taxon>
        <taxon>Spiralia</taxon>
        <taxon>Lophotrochozoa</taxon>
        <taxon>Mollusca</taxon>
        <taxon>Bivalvia</taxon>
        <taxon>Autobranchia</taxon>
        <taxon>Pteriomorphia</taxon>
        <taxon>Mytilida</taxon>
        <taxon>Mytiloidea</taxon>
        <taxon>Mytilidae</taxon>
        <taxon>Mytilinae</taxon>
        <taxon>Mytilus</taxon>
    </lineage>
</organism>
<evidence type="ECO:0000313" key="1">
    <source>
        <dbReference type="EMBL" id="CAC5389438.1"/>
    </source>
</evidence>
<dbReference type="InterPro" id="IPR011042">
    <property type="entry name" value="6-blade_b-propeller_TolB-like"/>
</dbReference>
<dbReference type="OrthoDB" id="6087280at2759"/>
<dbReference type="PANTHER" id="PTHR47197">
    <property type="entry name" value="PROTEIN NIRF"/>
    <property type="match status" value="1"/>
</dbReference>
<gene>
    <name evidence="1" type="ORF">MCOR_24601</name>
</gene>
<dbReference type="SUPFAM" id="SSF101898">
    <property type="entry name" value="NHL repeat"/>
    <property type="match status" value="1"/>
</dbReference>
<dbReference type="InterPro" id="IPR051200">
    <property type="entry name" value="Host-pathogen_enzymatic-act"/>
</dbReference>
<dbReference type="EMBL" id="CACVKT020004337">
    <property type="protein sequence ID" value="CAC5389438.1"/>
    <property type="molecule type" value="Genomic_DNA"/>
</dbReference>
<accession>A0A6J8BZE0</accession>
<protein>
    <submittedName>
        <fullName evidence="1">Uncharacterized protein</fullName>
    </submittedName>
</protein>
<evidence type="ECO:0000313" key="2">
    <source>
        <dbReference type="Proteomes" id="UP000507470"/>
    </source>
</evidence>
<proteinExistence type="predicted"/>
<dbReference type="Gene3D" id="2.120.10.30">
    <property type="entry name" value="TolB, C-terminal domain"/>
    <property type="match status" value="1"/>
</dbReference>
<dbReference type="AlphaFoldDB" id="A0A6J8BZE0"/>
<name>A0A6J8BZE0_MYTCO</name>
<keyword evidence="2" id="KW-1185">Reference proteome</keyword>
<dbReference type="Proteomes" id="UP000507470">
    <property type="component" value="Unassembled WGS sequence"/>
</dbReference>
<reference evidence="1 2" key="1">
    <citation type="submission" date="2020-06" db="EMBL/GenBank/DDBJ databases">
        <authorList>
            <person name="Li R."/>
            <person name="Bekaert M."/>
        </authorList>
    </citation>
    <scope>NUCLEOTIDE SEQUENCE [LARGE SCALE GENOMIC DNA]</scope>
    <source>
        <strain evidence="2">wild</strain>
    </source>
</reference>
<dbReference type="PANTHER" id="PTHR47197:SF3">
    <property type="entry name" value="DIHYDRO-HEME D1 DEHYDROGENASE"/>
    <property type="match status" value="1"/>
</dbReference>